<dbReference type="AlphaFoldDB" id="A0A4R5E2T5"/>
<dbReference type="OrthoDB" id="1451596at2"/>
<keyword evidence="3 6" id="KW-0812">Transmembrane</keyword>
<evidence type="ECO:0000256" key="2">
    <source>
        <dbReference type="ARBA" id="ARBA00022475"/>
    </source>
</evidence>
<evidence type="ECO:0000256" key="4">
    <source>
        <dbReference type="ARBA" id="ARBA00022989"/>
    </source>
</evidence>
<keyword evidence="4 6" id="KW-1133">Transmembrane helix</keyword>
<feature type="domain" description="MacB-like periplasmic core" evidence="8">
    <location>
        <begin position="20"/>
        <end position="242"/>
    </location>
</feature>
<keyword evidence="10" id="KW-1185">Reference proteome</keyword>
<keyword evidence="5 6" id="KW-0472">Membrane</keyword>
<comment type="caution">
    <text evidence="9">The sequence shown here is derived from an EMBL/GenBank/DDBJ whole genome shotgun (WGS) entry which is preliminary data.</text>
</comment>
<dbReference type="RefSeq" id="WP_131956550.1">
    <property type="nucleotide sequence ID" value="NZ_SMFL01000001.1"/>
</dbReference>
<feature type="transmembrane region" description="Helical" evidence="6">
    <location>
        <begin position="376"/>
        <end position="396"/>
    </location>
</feature>
<feature type="transmembrane region" description="Helical" evidence="6">
    <location>
        <begin position="771"/>
        <end position="793"/>
    </location>
</feature>
<dbReference type="PANTHER" id="PTHR30572">
    <property type="entry name" value="MEMBRANE COMPONENT OF TRANSPORTER-RELATED"/>
    <property type="match status" value="1"/>
</dbReference>
<accession>A0A4R5E2T5</accession>
<dbReference type="Pfam" id="PF12704">
    <property type="entry name" value="MacB_PCD"/>
    <property type="match status" value="1"/>
</dbReference>
<dbReference type="Proteomes" id="UP000294850">
    <property type="component" value="Unassembled WGS sequence"/>
</dbReference>
<feature type="transmembrane region" description="Helical" evidence="6">
    <location>
        <begin position="429"/>
        <end position="447"/>
    </location>
</feature>
<evidence type="ECO:0000313" key="10">
    <source>
        <dbReference type="Proteomes" id="UP000294850"/>
    </source>
</evidence>
<feature type="transmembrane region" description="Helical" evidence="6">
    <location>
        <begin position="687"/>
        <end position="711"/>
    </location>
</feature>
<evidence type="ECO:0000256" key="1">
    <source>
        <dbReference type="ARBA" id="ARBA00004651"/>
    </source>
</evidence>
<dbReference type="PANTHER" id="PTHR30572:SF18">
    <property type="entry name" value="ABC-TYPE MACROLIDE FAMILY EXPORT SYSTEM PERMEASE COMPONENT 2"/>
    <property type="match status" value="1"/>
</dbReference>
<dbReference type="InterPro" id="IPR003838">
    <property type="entry name" value="ABC3_permease_C"/>
</dbReference>
<sequence>MLKNYLKIAVRNLFRNKGYSFIQITGLSIGLWACIMVATVVIDDLSYDKTWSRNNDLYRIISVNKMGEDLHERSASSFAGLAPQLKRNYPEVESYSEFYTGDLHLKLKEGEQNGVKVMALHADSTFWGMLDIEVLAGNPRKFVADNSNLLISRSFKEKFFPGQDPVGKVIYDVPAYSTKPKPFLITGIIEDLPGNSHLRADVIWVHKGRVEELNPKGYGSFSQNYILMRPGTNMAGFTAKVNKWYKGFVTEKRTYHFEFQPMTDVYLHSDFANYQTVKGNADNVYIFSGVAILLLFIACVNFVNLSTGRTFTRLRETGVRKVLSASRYQIILQYMTEAMLYFGISAVLATFLYYFSVLPVENFLGYHLVKTYLTNLPFTIFTLAAIFLTGLLTGLYPAWLMSGFKPANTLKGIFSSSGSYRQNWLRQGLVVSQFSISVVVLLIMLMVRQQLHFLEGKDIGFNPDNLLNIDFISWEKKGDAFKNALLRFSGVESASMTQWIPSQGAGYMSKDVEDPADPGKKVKVWYISGDVNLAETMGFRLKSGRLLSKKFTTDALNADSLQNVSWEKYEEETSRQVSMISASAARILKVKELNKQIPKANTVPVGIIEDFNNESLREPIKPTVIIAQRSSDYGGMLIRIKPGTEKNVMASLQKIWKQFYPDKLLEMNMVKDMLNKQYEAESKLQSIFMFFSSLTMFLAALGIFGLVVQAAEQRTKEIGIRKVLGASIAGIVALLSKDFIKLVLVAVVIASPVAWYAMEKWLQGFAYRIEISWTTFLIGGATALITAFITLSFQSIKAALMNPVKSLKSE</sequence>
<reference evidence="9 10" key="1">
    <citation type="submission" date="2019-03" db="EMBL/GenBank/DDBJ databases">
        <title>Dyadobacter AR-3-6 sp. nov., isolated from arctic soil.</title>
        <authorList>
            <person name="Chaudhary D.K."/>
        </authorList>
    </citation>
    <scope>NUCLEOTIDE SEQUENCE [LARGE SCALE GENOMIC DNA]</scope>
    <source>
        <strain evidence="9 10">AR-3-6</strain>
    </source>
</reference>
<dbReference type="GO" id="GO:0022857">
    <property type="term" value="F:transmembrane transporter activity"/>
    <property type="evidence" value="ECO:0007669"/>
    <property type="project" value="TreeGrafter"/>
</dbReference>
<evidence type="ECO:0000256" key="5">
    <source>
        <dbReference type="ARBA" id="ARBA00023136"/>
    </source>
</evidence>
<evidence type="ECO:0000259" key="8">
    <source>
        <dbReference type="Pfam" id="PF12704"/>
    </source>
</evidence>
<name>A0A4R5E2T5_9BACT</name>
<comment type="subcellular location">
    <subcellularLocation>
        <location evidence="1">Cell membrane</location>
        <topology evidence="1">Multi-pass membrane protein</topology>
    </subcellularLocation>
</comment>
<evidence type="ECO:0000256" key="6">
    <source>
        <dbReference type="SAM" id="Phobius"/>
    </source>
</evidence>
<dbReference type="EMBL" id="SMFL01000001">
    <property type="protein sequence ID" value="TDE18543.1"/>
    <property type="molecule type" value="Genomic_DNA"/>
</dbReference>
<feature type="transmembrane region" description="Helical" evidence="6">
    <location>
        <begin position="284"/>
        <end position="305"/>
    </location>
</feature>
<feature type="domain" description="ABC3 transporter permease C-terminal" evidence="7">
    <location>
        <begin position="290"/>
        <end position="404"/>
    </location>
</feature>
<feature type="transmembrane region" description="Helical" evidence="6">
    <location>
        <begin position="21"/>
        <end position="42"/>
    </location>
</feature>
<evidence type="ECO:0000256" key="3">
    <source>
        <dbReference type="ARBA" id="ARBA00022692"/>
    </source>
</evidence>
<dbReference type="GO" id="GO:0005886">
    <property type="term" value="C:plasma membrane"/>
    <property type="evidence" value="ECO:0007669"/>
    <property type="project" value="UniProtKB-SubCell"/>
</dbReference>
<dbReference type="InterPro" id="IPR025857">
    <property type="entry name" value="MacB_PCD"/>
</dbReference>
<proteinExistence type="predicted"/>
<feature type="transmembrane region" description="Helical" evidence="6">
    <location>
        <begin position="723"/>
        <end position="751"/>
    </location>
</feature>
<dbReference type="Pfam" id="PF02687">
    <property type="entry name" value="FtsX"/>
    <property type="match status" value="2"/>
</dbReference>
<organism evidence="9 10">
    <name type="scientific">Dyadobacter psychrotolerans</name>
    <dbReference type="NCBI Taxonomy" id="2541721"/>
    <lineage>
        <taxon>Bacteria</taxon>
        <taxon>Pseudomonadati</taxon>
        <taxon>Bacteroidota</taxon>
        <taxon>Cytophagia</taxon>
        <taxon>Cytophagales</taxon>
        <taxon>Spirosomataceae</taxon>
        <taxon>Dyadobacter</taxon>
    </lineage>
</organism>
<evidence type="ECO:0000259" key="7">
    <source>
        <dbReference type="Pfam" id="PF02687"/>
    </source>
</evidence>
<keyword evidence="2" id="KW-1003">Cell membrane</keyword>
<dbReference type="InterPro" id="IPR050250">
    <property type="entry name" value="Macrolide_Exporter_MacB"/>
</dbReference>
<gene>
    <name evidence="9" type="ORF">E0F88_03115</name>
</gene>
<protein>
    <submittedName>
        <fullName evidence="9">ABC transporter permease</fullName>
    </submittedName>
</protein>
<evidence type="ECO:0000313" key="9">
    <source>
        <dbReference type="EMBL" id="TDE18543.1"/>
    </source>
</evidence>
<feature type="domain" description="ABC3 transporter permease C-terminal" evidence="7">
    <location>
        <begin position="689"/>
        <end position="803"/>
    </location>
</feature>
<feature type="transmembrane region" description="Helical" evidence="6">
    <location>
        <begin position="338"/>
        <end position="356"/>
    </location>
</feature>